<dbReference type="SUPFAM" id="SSF47781">
    <property type="entry name" value="RuvA domain 2-like"/>
    <property type="match status" value="1"/>
</dbReference>
<name>A0ABM6Z5H3_9ACTO</name>
<protein>
    <recommendedName>
        <fullName evidence="5">Helix-hairpin-helix motif-containing protein</fullName>
    </recommendedName>
</protein>
<feature type="region of interest" description="Disordered" evidence="1">
    <location>
        <begin position="142"/>
        <end position="171"/>
    </location>
</feature>
<dbReference type="Proteomes" id="UP000273001">
    <property type="component" value="Chromosome"/>
</dbReference>
<accession>A0ABM6Z5H3</accession>
<proteinExistence type="predicted"/>
<dbReference type="EMBL" id="CP032514">
    <property type="protein sequence ID" value="AYD90639.1"/>
    <property type="molecule type" value="Genomic_DNA"/>
</dbReference>
<keyword evidence="4" id="KW-1185">Reference proteome</keyword>
<evidence type="ECO:0000313" key="3">
    <source>
        <dbReference type="EMBL" id="AYD90639.1"/>
    </source>
</evidence>
<gene>
    <name evidence="3" type="ORF">D5R93_12680</name>
</gene>
<feature type="compositionally biased region" description="Basic and acidic residues" evidence="1">
    <location>
        <begin position="257"/>
        <end position="272"/>
    </location>
</feature>
<reference evidence="3 4" key="1">
    <citation type="submission" date="2018-09" db="EMBL/GenBank/DDBJ databases">
        <authorList>
            <person name="Li J."/>
        </authorList>
    </citation>
    <scope>NUCLEOTIDE SEQUENCE [LARGE SCALE GENOMIC DNA]</scope>
    <source>
        <strain evidence="3 4">2129</strain>
    </source>
</reference>
<evidence type="ECO:0000256" key="1">
    <source>
        <dbReference type="SAM" id="MobiDB-lite"/>
    </source>
</evidence>
<feature type="region of interest" description="Disordered" evidence="1">
    <location>
        <begin position="240"/>
        <end position="272"/>
    </location>
</feature>
<dbReference type="InterPro" id="IPR010994">
    <property type="entry name" value="RuvA_2-like"/>
</dbReference>
<keyword evidence="2" id="KW-0472">Membrane</keyword>
<evidence type="ECO:0000313" key="4">
    <source>
        <dbReference type="Proteomes" id="UP000273001"/>
    </source>
</evidence>
<feature type="compositionally biased region" description="Basic and acidic residues" evidence="1">
    <location>
        <begin position="160"/>
        <end position="170"/>
    </location>
</feature>
<organism evidence="3 4">
    <name type="scientific">Actinomyces lilanjuaniae</name>
    <dbReference type="NCBI Taxonomy" id="2321394"/>
    <lineage>
        <taxon>Bacteria</taxon>
        <taxon>Bacillati</taxon>
        <taxon>Actinomycetota</taxon>
        <taxon>Actinomycetes</taxon>
        <taxon>Actinomycetales</taxon>
        <taxon>Actinomycetaceae</taxon>
        <taxon>Actinomyces</taxon>
    </lineage>
</organism>
<keyword evidence="2" id="KW-1133">Transmembrane helix</keyword>
<keyword evidence="2" id="KW-0812">Transmembrane</keyword>
<feature type="transmembrane region" description="Helical" evidence="2">
    <location>
        <begin position="40"/>
        <end position="60"/>
    </location>
</feature>
<feature type="compositionally biased region" description="Basic and acidic residues" evidence="1">
    <location>
        <begin position="240"/>
        <end position="251"/>
    </location>
</feature>
<evidence type="ECO:0008006" key="5">
    <source>
        <dbReference type="Google" id="ProtNLM"/>
    </source>
</evidence>
<evidence type="ECO:0000256" key="2">
    <source>
        <dbReference type="SAM" id="Phobius"/>
    </source>
</evidence>
<sequence length="272" mass="29766">MMVQSRRFWCVVAVWLVLTTGLWFSSGYDDVPEYASLMENMFGALMFICWIGGTSHALIMRRTVLRAVMKREDALARLVGRDTGLGWGDPLFSGGRTPSEAQWSRSQDLYRAGGGSAASPADLSLGSSDLGIDMSRYYGHHEASAESPADPFKEVSVPGADERRSSRRQVDISTGVVDANAAGASELETIGSLDAEAINRILEARQRLGGFRDLDDLVSAADLQPHQVFRMRERVVFSEFSKNEEARKGGEPSRGSESGKDRGGQRGRLLDL</sequence>